<dbReference type="OrthoDB" id="1750209at2759"/>
<organism evidence="4 5">
    <name type="scientific">Artemisia annua</name>
    <name type="common">Sweet wormwood</name>
    <dbReference type="NCBI Taxonomy" id="35608"/>
    <lineage>
        <taxon>Eukaryota</taxon>
        <taxon>Viridiplantae</taxon>
        <taxon>Streptophyta</taxon>
        <taxon>Embryophyta</taxon>
        <taxon>Tracheophyta</taxon>
        <taxon>Spermatophyta</taxon>
        <taxon>Magnoliopsida</taxon>
        <taxon>eudicotyledons</taxon>
        <taxon>Gunneridae</taxon>
        <taxon>Pentapetalae</taxon>
        <taxon>asterids</taxon>
        <taxon>campanulids</taxon>
        <taxon>Asterales</taxon>
        <taxon>Asteraceae</taxon>
        <taxon>Asteroideae</taxon>
        <taxon>Anthemideae</taxon>
        <taxon>Artemisiinae</taxon>
        <taxon>Artemisia</taxon>
    </lineage>
</organism>
<evidence type="ECO:0000259" key="3">
    <source>
        <dbReference type="PROSITE" id="PS50102"/>
    </source>
</evidence>
<proteinExistence type="predicted"/>
<dbReference type="GO" id="GO:0003723">
    <property type="term" value="F:RNA binding"/>
    <property type="evidence" value="ECO:0007669"/>
    <property type="project" value="UniProtKB-UniRule"/>
</dbReference>
<dbReference type="EMBL" id="PKPP01001264">
    <property type="protein sequence ID" value="PWA84130.1"/>
    <property type="molecule type" value="Genomic_DNA"/>
</dbReference>
<keyword evidence="5" id="KW-1185">Reference proteome</keyword>
<evidence type="ECO:0000313" key="4">
    <source>
        <dbReference type="EMBL" id="PWA84130.1"/>
    </source>
</evidence>
<dbReference type="InterPro" id="IPR000504">
    <property type="entry name" value="RRM_dom"/>
</dbReference>
<reference evidence="4 5" key="1">
    <citation type="journal article" date="2018" name="Mol. Plant">
        <title>The genome of Artemisia annua provides insight into the evolution of Asteraceae family and artemisinin biosynthesis.</title>
        <authorList>
            <person name="Shen Q."/>
            <person name="Zhang L."/>
            <person name="Liao Z."/>
            <person name="Wang S."/>
            <person name="Yan T."/>
            <person name="Shi P."/>
            <person name="Liu M."/>
            <person name="Fu X."/>
            <person name="Pan Q."/>
            <person name="Wang Y."/>
            <person name="Lv Z."/>
            <person name="Lu X."/>
            <person name="Zhang F."/>
            <person name="Jiang W."/>
            <person name="Ma Y."/>
            <person name="Chen M."/>
            <person name="Hao X."/>
            <person name="Li L."/>
            <person name="Tang Y."/>
            <person name="Lv G."/>
            <person name="Zhou Y."/>
            <person name="Sun X."/>
            <person name="Brodelius P.E."/>
            <person name="Rose J.K.C."/>
            <person name="Tang K."/>
        </authorList>
    </citation>
    <scope>NUCLEOTIDE SEQUENCE [LARGE SCALE GENOMIC DNA]</scope>
    <source>
        <strain evidence="5">cv. Huhao1</strain>
        <tissue evidence="4">Leaf</tissue>
    </source>
</reference>
<dbReference type="Gene3D" id="3.30.70.330">
    <property type="match status" value="1"/>
</dbReference>
<evidence type="ECO:0000256" key="1">
    <source>
        <dbReference type="PROSITE-ProRule" id="PRU00176"/>
    </source>
</evidence>
<keyword evidence="1" id="KW-0694">RNA-binding</keyword>
<dbReference type="PROSITE" id="PS50102">
    <property type="entry name" value="RRM"/>
    <property type="match status" value="1"/>
</dbReference>
<feature type="domain" description="RRM" evidence="3">
    <location>
        <begin position="48"/>
        <end position="125"/>
    </location>
</feature>
<dbReference type="InterPro" id="IPR012677">
    <property type="entry name" value="Nucleotide-bd_a/b_plait_sf"/>
</dbReference>
<protein>
    <recommendedName>
        <fullName evidence="3">RRM domain-containing protein</fullName>
    </recommendedName>
</protein>
<dbReference type="InterPro" id="IPR035979">
    <property type="entry name" value="RBD_domain_sf"/>
</dbReference>
<dbReference type="SMART" id="SM00360">
    <property type="entry name" value="RRM"/>
    <property type="match status" value="1"/>
</dbReference>
<name>A0A2U1PEF9_ARTAN</name>
<dbReference type="Pfam" id="PF00076">
    <property type="entry name" value="RRM_1"/>
    <property type="match status" value="1"/>
</dbReference>
<dbReference type="AlphaFoldDB" id="A0A2U1PEF9"/>
<dbReference type="Proteomes" id="UP000245207">
    <property type="component" value="Unassembled WGS sequence"/>
</dbReference>
<dbReference type="CDD" id="cd00590">
    <property type="entry name" value="RRM_SF"/>
    <property type="match status" value="1"/>
</dbReference>
<evidence type="ECO:0000256" key="2">
    <source>
        <dbReference type="SAM" id="MobiDB-lite"/>
    </source>
</evidence>
<comment type="caution">
    <text evidence="4">The sequence shown here is derived from an EMBL/GenBank/DDBJ whole genome shotgun (WGS) entry which is preliminary data.</text>
</comment>
<sequence length="172" mass="19706">MAENGQVKRRHRGNVSRLNKEDRNTHSTSVRNGKRDTDFDRVMRKKATSFFFTNFPDSWDSKALWKMFGRYGIVVDVYVAFKKTKLNSMFGFVRFINIGDLDSFENRLKGIMIGNTKVIINRAKFMKVGGRGIPVDQVSDKRTFTTSILVVDPNCYKGHTYRDAFFGGGAKP</sequence>
<dbReference type="SUPFAM" id="SSF54928">
    <property type="entry name" value="RNA-binding domain, RBD"/>
    <property type="match status" value="1"/>
</dbReference>
<feature type="region of interest" description="Disordered" evidence="2">
    <location>
        <begin position="1"/>
        <end position="36"/>
    </location>
</feature>
<accession>A0A2U1PEF9</accession>
<evidence type="ECO:0000313" key="5">
    <source>
        <dbReference type="Proteomes" id="UP000245207"/>
    </source>
</evidence>
<gene>
    <name evidence="4" type="ORF">CTI12_AA162940</name>
</gene>